<feature type="binding site" evidence="8">
    <location>
        <position position="186"/>
    </location>
    <ligand>
        <name>UDP-N-acetyl-alpha-D-muramoyl-L-alanyl-D-glutamate</name>
        <dbReference type="ChEBI" id="CHEBI:83900"/>
    </ligand>
</feature>
<dbReference type="GO" id="GO:0016881">
    <property type="term" value="F:acid-amino acid ligase activity"/>
    <property type="evidence" value="ECO:0007669"/>
    <property type="project" value="UniProtKB-UniRule"/>
</dbReference>
<dbReference type="SUPFAM" id="SSF53623">
    <property type="entry name" value="MurD-like peptide ligases, catalytic domain"/>
    <property type="match status" value="1"/>
</dbReference>
<feature type="binding site" evidence="8">
    <location>
        <position position="152"/>
    </location>
    <ligand>
        <name>UDP-N-acetyl-alpha-D-muramoyl-L-alanyl-D-glutamate</name>
        <dbReference type="ChEBI" id="CHEBI:83900"/>
    </ligand>
</feature>
<dbReference type="STRING" id="879305.HMPREF9290_0296"/>
<evidence type="ECO:0000256" key="7">
    <source>
        <dbReference type="ARBA" id="ARBA00023316"/>
    </source>
</evidence>
<dbReference type="Gene3D" id="3.90.190.20">
    <property type="entry name" value="Mur ligase, C-terminal domain"/>
    <property type="match status" value="1"/>
</dbReference>
<dbReference type="Pfam" id="PF02875">
    <property type="entry name" value="Mur_ligase_C"/>
    <property type="match status" value="1"/>
</dbReference>
<feature type="binding site" evidence="8">
    <location>
        <position position="180"/>
    </location>
    <ligand>
        <name>UDP-N-acetyl-alpha-D-muramoyl-L-alanyl-D-glutamate</name>
        <dbReference type="ChEBI" id="CHEBI:83900"/>
    </ligand>
</feature>
<dbReference type="AlphaFoldDB" id="F0GXQ2"/>
<dbReference type="eggNOG" id="COG0769">
    <property type="taxonomic scope" value="Bacteria"/>
</dbReference>
<sequence>MLKFEEVLETIAYISCEKNNEKNIVAVANNSKEVKEGYAFVAIKGNIEDGHKYIDSAIENGASLIIHTEDIAYKEGISYIKVEDGRCALAEISNKLSDYPSKKMTIVSVTGSNGKTTTSRLVYFLLDEIFGKAANIGTDLALIGGNEYRTSNTTPVITEVNKLMNICLDENIKYLSLESSSHGLDQKRIYGLDIDYGVFTNLSKEHLDYHKTMDNYFKAKMILFDQAKHTVANIDDPYGKKAKELYPNTITYGINNENADYRAENVVKKDGKVSYEVKGVEFILNTIADYEVYNTLAATAVVCDMGASLEEVKDAMKKFNGVASRFEYMENNLGLNIIIDFAHTPFAYECLFKSVPQGHKIYAVYGINGDRNKEFRVSTGKACADNDVFSVVTTDDPKFDTVENISKDIIEGIKSKGGEYVNILDREDAIKYAITHANKGDFIFLLGKGEENFLKLKGNEKTPYSERETLKEVLESI</sequence>
<keyword evidence="4 8" id="KW-0133">Cell shape</keyword>
<dbReference type="EC" id="6.3.2.-" evidence="8"/>
<evidence type="ECO:0000256" key="8">
    <source>
        <dbReference type="HAMAP-Rule" id="MF_00208"/>
    </source>
</evidence>
<dbReference type="InterPro" id="IPR035911">
    <property type="entry name" value="MurE/MurF_N"/>
</dbReference>
<keyword evidence="8" id="KW-0067">ATP-binding</keyword>
<name>F0GXQ2_9FIRM</name>
<keyword evidence="8 13" id="KW-0436">Ligase</keyword>
<dbReference type="RefSeq" id="WP_004835743.1">
    <property type="nucleotide sequence ID" value="NZ_AEXM01000035.1"/>
</dbReference>
<feature type="binding site" evidence="8">
    <location>
        <position position="31"/>
    </location>
    <ligand>
        <name>UDP-N-acetyl-alpha-D-muramoyl-L-alanyl-D-glutamate</name>
        <dbReference type="ChEBI" id="CHEBI:83900"/>
    </ligand>
</feature>
<dbReference type="GO" id="GO:0008360">
    <property type="term" value="P:regulation of cell shape"/>
    <property type="evidence" value="ECO:0007669"/>
    <property type="project" value="UniProtKB-KW"/>
</dbReference>
<keyword evidence="7 8" id="KW-0961">Cell wall biogenesis/degradation</keyword>
<dbReference type="SUPFAM" id="SSF53244">
    <property type="entry name" value="MurD-like peptide ligases, peptide-binding domain"/>
    <property type="match status" value="1"/>
</dbReference>
<comment type="caution">
    <text evidence="8">Lacks conserved residue(s) required for the propagation of feature annotation.</text>
</comment>
<comment type="caution">
    <text evidence="13">The sequence shown here is derived from an EMBL/GenBank/DDBJ whole genome shotgun (WGS) entry which is preliminary data.</text>
</comment>
<dbReference type="GO" id="GO:0071555">
    <property type="term" value="P:cell wall organization"/>
    <property type="evidence" value="ECO:0007669"/>
    <property type="project" value="UniProtKB-KW"/>
</dbReference>
<dbReference type="NCBIfam" id="TIGR01085">
    <property type="entry name" value="murE"/>
    <property type="match status" value="1"/>
</dbReference>
<dbReference type="GO" id="GO:0000287">
    <property type="term" value="F:magnesium ion binding"/>
    <property type="evidence" value="ECO:0007669"/>
    <property type="project" value="UniProtKB-UniRule"/>
</dbReference>
<feature type="binding site" evidence="8">
    <location>
        <position position="188"/>
    </location>
    <ligand>
        <name>UDP-N-acetyl-alpha-D-muramoyl-L-alanyl-D-glutamate</name>
        <dbReference type="ChEBI" id="CHEBI:83900"/>
    </ligand>
</feature>
<dbReference type="InterPro" id="IPR036615">
    <property type="entry name" value="Mur_ligase_C_dom_sf"/>
</dbReference>
<dbReference type="EMBL" id="AEXM01000035">
    <property type="protein sequence ID" value="EGC81380.1"/>
    <property type="molecule type" value="Genomic_DNA"/>
</dbReference>
<reference evidence="13 14" key="1">
    <citation type="submission" date="2011-01" db="EMBL/GenBank/DDBJ databases">
        <authorList>
            <person name="Durkin A.S."/>
            <person name="Madupu R."/>
            <person name="Torralba M."/>
            <person name="Gillis M."/>
            <person name="Methe B."/>
            <person name="Sutton G."/>
            <person name="Nelson K.E."/>
        </authorList>
    </citation>
    <scope>NUCLEOTIDE SEQUENCE [LARGE SCALE GENOMIC DNA]</scope>
    <source>
        <strain evidence="13 14">ACS-065-V-Col13</strain>
    </source>
</reference>
<comment type="subcellular location">
    <subcellularLocation>
        <location evidence="8 9">Cytoplasm</location>
    </subcellularLocation>
</comment>
<evidence type="ECO:0000256" key="9">
    <source>
        <dbReference type="RuleBase" id="RU004135"/>
    </source>
</evidence>
<feature type="domain" description="Mur ligase central" evidence="12">
    <location>
        <begin position="109"/>
        <end position="302"/>
    </location>
</feature>
<dbReference type="Pfam" id="PF01225">
    <property type="entry name" value="Mur_ligase"/>
    <property type="match status" value="1"/>
</dbReference>
<evidence type="ECO:0000256" key="3">
    <source>
        <dbReference type="ARBA" id="ARBA00022618"/>
    </source>
</evidence>
<keyword evidence="8" id="KW-0460">Magnesium</keyword>
<comment type="PTM">
    <text evidence="8">Carboxylation is probably crucial for Mg(2+) binding and, consequently, for the gamma-phosphate positioning of ATP.</text>
</comment>
<dbReference type="GO" id="GO:0005524">
    <property type="term" value="F:ATP binding"/>
    <property type="evidence" value="ECO:0007669"/>
    <property type="project" value="UniProtKB-UniRule"/>
</dbReference>
<dbReference type="SUPFAM" id="SSF63418">
    <property type="entry name" value="MurE/MurF N-terminal domain"/>
    <property type="match status" value="1"/>
</dbReference>
<comment type="similarity">
    <text evidence="2 8">Belongs to the MurCDEF family. MurE subfamily.</text>
</comment>
<dbReference type="NCBIfam" id="NF001126">
    <property type="entry name" value="PRK00139.1-4"/>
    <property type="match status" value="1"/>
</dbReference>
<keyword evidence="14" id="KW-1185">Reference proteome</keyword>
<gene>
    <name evidence="8 13" type="primary">murE</name>
    <name evidence="13" type="ORF">HMPREF9290_0296</name>
</gene>
<evidence type="ECO:0000259" key="12">
    <source>
        <dbReference type="Pfam" id="PF08245"/>
    </source>
</evidence>
<feature type="domain" description="Mur ligase N-terminal catalytic" evidence="10">
    <location>
        <begin position="26"/>
        <end position="94"/>
    </location>
</feature>
<keyword evidence="8" id="KW-0547">Nucleotide-binding</keyword>
<organism evidence="13 14">
    <name type="scientific">Anaerococcus prevotii ACS-065-V-Col13</name>
    <dbReference type="NCBI Taxonomy" id="879305"/>
    <lineage>
        <taxon>Bacteria</taxon>
        <taxon>Bacillati</taxon>
        <taxon>Bacillota</taxon>
        <taxon>Tissierellia</taxon>
        <taxon>Tissierellales</taxon>
        <taxon>Peptoniphilaceae</taxon>
        <taxon>Anaerococcus</taxon>
    </lineage>
</organism>
<dbReference type="InterPro" id="IPR004101">
    <property type="entry name" value="Mur_ligase_C"/>
</dbReference>
<dbReference type="UniPathway" id="UPA00219"/>
<dbReference type="Gene3D" id="3.40.1390.10">
    <property type="entry name" value="MurE/MurF, N-terminal domain"/>
    <property type="match status" value="1"/>
</dbReference>
<dbReference type="GO" id="GO:0051301">
    <property type="term" value="P:cell division"/>
    <property type="evidence" value="ECO:0007669"/>
    <property type="project" value="UniProtKB-KW"/>
</dbReference>
<dbReference type="InterPro" id="IPR036565">
    <property type="entry name" value="Mur-like_cat_sf"/>
</dbReference>
<dbReference type="GO" id="GO:0005737">
    <property type="term" value="C:cytoplasm"/>
    <property type="evidence" value="ECO:0007669"/>
    <property type="project" value="UniProtKB-SubCell"/>
</dbReference>
<dbReference type="PANTHER" id="PTHR23135:SF4">
    <property type="entry name" value="UDP-N-ACETYLMURAMOYL-L-ALANYL-D-GLUTAMATE--2,6-DIAMINOPIMELATE LIGASE MURE HOMOLOG, CHLOROPLASTIC"/>
    <property type="match status" value="1"/>
</dbReference>
<dbReference type="HAMAP" id="MF_00208">
    <property type="entry name" value="MurE"/>
    <property type="match status" value="1"/>
</dbReference>
<feature type="modified residue" description="N6-carboxylysine" evidence="8">
    <location>
        <position position="220"/>
    </location>
</feature>
<comment type="cofactor">
    <cofactor evidence="8">
        <name>Mg(2+)</name>
        <dbReference type="ChEBI" id="CHEBI:18420"/>
    </cofactor>
</comment>
<proteinExistence type="inferred from homology"/>
<dbReference type="InterPro" id="IPR013221">
    <property type="entry name" value="Mur_ligase_cen"/>
</dbReference>
<comment type="pathway">
    <text evidence="1 8 9">Cell wall biogenesis; peptidoglycan biosynthesis.</text>
</comment>
<evidence type="ECO:0000256" key="6">
    <source>
        <dbReference type="ARBA" id="ARBA00023306"/>
    </source>
</evidence>
<dbReference type="InterPro" id="IPR005761">
    <property type="entry name" value="UDP-N-AcMur-Glu-dNH2Pim_ligase"/>
</dbReference>
<keyword evidence="8" id="KW-0963">Cytoplasm</keyword>
<evidence type="ECO:0000256" key="4">
    <source>
        <dbReference type="ARBA" id="ARBA00022960"/>
    </source>
</evidence>
<accession>F0GXQ2</accession>
<feature type="domain" description="Mur ligase C-terminal" evidence="11">
    <location>
        <begin position="325"/>
        <end position="449"/>
    </location>
</feature>
<keyword evidence="3 8" id="KW-0132">Cell division</keyword>
<evidence type="ECO:0000256" key="5">
    <source>
        <dbReference type="ARBA" id="ARBA00022984"/>
    </source>
</evidence>
<feature type="binding site" evidence="8">
    <location>
        <begin position="153"/>
        <end position="154"/>
    </location>
    <ligand>
        <name>UDP-N-acetyl-alpha-D-muramoyl-L-alanyl-D-glutamate</name>
        <dbReference type="ChEBI" id="CHEBI:83900"/>
    </ligand>
</feature>
<comment type="function">
    <text evidence="8">Catalyzes the addition of an amino acid to the nucleotide precursor UDP-N-acetylmuramoyl-L-alanyl-D-glutamate (UMAG) in the biosynthesis of bacterial cell-wall peptidoglycan.</text>
</comment>
<dbReference type="Pfam" id="PF08245">
    <property type="entry name" value="Mur_ligase_M"/>
    <property type="match status" value="1"/>
</dbReference>
<evidence type="ECO:0000259" key="10">
    <source>
        <dbReference type="Pfam" id="PF01225"/>
    </source>
</evidence>
<dbReference type="InterPro" id="IPR000713">
    <property type="entry name" value="Mur_ligase_N"/>
</dbReference>
<evidence type="ECO:0000259" key="11">
    <source>
        <dbReference type="Pfam" id="PF02875"/>
    </source>
</evidence>
<keyword evidence="5 8" id="KW-0573">Peptidoglycan synthesis</keyword>
<evidence type="ECO:0000313" key="13">
    <source>
        <dbReference type="EMBL" id="EGC81380.1"/>
    </source>
</evidence>
<evidence type="ECO:0000256" key="2">
    <source>
        <dbReference type="ARBA" id="ARBA00005898"/>
    </source>
</evidence>
<dbReference type="GO" id="GO:0009252">
    <property type="term" value="P:peptidoglycan biosynthetic process"/>
    <property type="evidence" value="ECO:0007669"/>
    <property type="project" value="UniProtKB-UniRule"/>
</dbReference>
<dbReference type="Proteomes" id="UP000005286">
    <property type="component" value="Unassembled WGS sequence"/>
</dbReference>
<keyword evidence="6 8" id="KW-0131">Cell cycle</keyword>
<dbReference type="Gene3D" id="3.40.1190.10">
    <property type="entry name" value="Mur-like, catalytic domain"/>
    <property type="match status" value="1"/>
</dbReference>
<dbReference type="PANTHER" id="PTHR23135">
    <property type="entry name" value="MUR LIGASE FAMILY MEMBER"/>
    <property type="match status" value="1"/>
</dbReference>
<dbReference type="PATRIC" id="fig|879305.3.peg.1584"/>
<protein>
    <recommendedName>
        <fullName evidence="8">UDP-N-acetylmuramyl-tripeptide synthetase</fullName>
        <ecNumber evidence="8">6.3.2.-</ecNumber>
    </recommendedName>
    <alternativeName>
        <fullName evidence="8">UDP-MurNAc-tripeptide synthetase</fullName>
    </alternativeName>
</protein>
<evidence type="ECO:0000256" key="1">
    <source>
        <dbReference type="ARBA" id="ARBA00004752"/>
    </source>
</evidence>
<evidence type="ECO:0000313" key="14">
    <source>
        <dbReference type="Proteomes" id="UP000005286"/>
    </source>
</evidence>